<reference evidence="2 3" key="1">
    <citation type="submission" date="2019-04" db="EMBL/GenBank/DDBJ databases">
        <title>Taxonomy of novel Haliea sp. from mangrove soil of West Coast of India.</title>
        <authorList>
            <person name="Verma A."/>
            <person name="Kumar P."/>
            <person name="Krishnamurthi S."/>
        </authorList>
    </citation>
    <scope>NUCLEOTIDE SEQUENCE [LARGE SCALE GENOMIC DNA]</scope>
    <source>
        <strain evidence="2 3">SAOS-164</strain>
    </source>
</reference>
<dbReference type="OrthoDB" id="7066463at2"/>
<organism evidence="2 3">
    <name type="scientific">Mangrovimicrobium sediminis</name>
    <dbReference type="NCBI Taxonomy" id="2562682"/>
    <lineage>
        <taxon>Bacteria</taxon>
        <taxon>Pseudomonadati</taxon>
        <taxon>Pseudomonadota</taxon>
        <taxon>Gammaproteobacteria</taxon>
        <taxon>Cellvibrionales</taxon>
        <taxon>Halieaceae</taxon>
        <taxon>Mangrovimicrobium</taxon>
    </lineage>
</organism>
<comment type="caution">
    <text evidence="2">The sequence shown here is derived from an EMBL/GenBank/DDBJ whole genome shotgun (WGS) entry which is preliminary data.</text>
</comment>
<gene>
    <name evidence="2" type="ORF">E4634_00145</name>
</gene>
<dbReference type="RefSeq" id="WP_135440579.1">
    <property type="nucleotide sequence ID" value="NZ_SRLE01000001.1"/>
</dbReference>
<feature type="transmembrane region" description="Helical" evidence="1">
    <location>
        <begin position="89"/>
        <end position="113"/>
    </location>
</feature>
<evidence type="ECO:0000313" key="3">
    <source>
        <dbReference type="Proteomes" id="UP000298050"/>
    </source>
</evidence>
<accession>A0A4Z0M8Z5</accession>
<keyword evidence="3" id="KW-1185">Reference proteome</keyword>
<keyword evidence="1" id="KW-0812">Transmembrane</keyword>
<name>A0A4Z0M8Z5_9GAMM</name>
<keyword evidence="1" id="KW-1133">Transmembrane helix</keyword>
<evidence type="ECO:0008006" key="4">
    <source>
        <dbReference type="Google" id="ProtNLM"/>
    </source>
</evidence>
<protein>
    <recommendedName>
        <fullName evidence="4">DUF998 domain-containing protein</fullName>
    </recommendedName>
</protein>
<dbReference type="AlphaFoldDB" id="A0A4Z0M8Z5"/>
<feature type="transmembrane region" description="Helical" evidence="1">
    <location>
        <begin position="133"/>
        <end position="155"/>
    </location>
</feature>
<evidence type="ECO:0000313" key="2">
    <source>
        <dbReference type="EMBL" id="TGD76001.1"/>
    </source>
</evidence>
<keyword evidence="1" id="KW-0472">Membrane</keyword>
<evidence type="ECO:0000256" key="1">
    <source>
        <dbReference type="SAM" id="Phobius"/>
    </source>
</evidence>
<dbReference type="Proteomes" id="UP000298050">
    <property type="component" value="Unassembled WGS sequence"/>
</dbReference>
<dbReference type="EMBL" id="SRLE01000001">
    <property type="protein sequence ID" value="TGD76001.1"/>
    <property type="molecule type" value="Genomic_DNA"/>
</dbReference>
<feature type="transmembrane region" description="Helical" evidence="1">
    <location>
        <begin position="206"/>
        <end position="223"/>
    </location>
</feature>
<sequence>MQSKGQMIMLWSTPVAGVLFLICYLMFPAFSPPLSPQMTPEQVAAFFQENLATMRGVVVFGNLIGCLLVPLFAVIVVQMLRVINSSQVFAYSYLICVGIGITAFILADFAWGIALYRPDRDPQLISLLNDMAWFFFITPAGVLVVQNLCLAGAIYLDERPQPVFPRWVAHFNVLTALLFVPAAFSIMHKTGPLAWDGFLSNSLRLAAFTVYVAVMFWVMLGVVRQQVADEGVTL</sequence>
<feature type="transmembrane region" description="Helical" evidence="1">
    <location>
        <begin position="7"/>
        <end position="27"/>
    </location>
</feature>
<feature type="transmembrane region" description="Helical" evidence="1">
    <location>
        <begin position="167"/>
        <end position="186"/>
    </location>
</feature>
<feature type="transmembrane region" description="Helical" evidence="1">
    <location>
        <begin position="57"/>
        <end position="77"/>
    </location>
</feature>
<proteinExistence type="predicted"/>